<keyword evidence="1" id="KW-0812">Transmembrane</keyword>
<protein>
    <recommendedName>
        <fullName evidence="4">ABC-2 family transporter protein</fullName>
    </recommendedName>
</protein>
<gene>
    <name evidence="2" type="ORF">SAMN05443638_10176</name>
</gene>
<feature type="transmembrane region" description="Helical" evidence="1">
    <location>
        <begin position="227"/>
        <end position="247"/>
    </location>
</feature>
<feature type="transmembrane region" description="Helical" evidence="1">
    <location>
        <begin position="20"/>
        <end position="40"/>
    </location>
</feature>
<dbReference type="STRING" id="1533.SAMN05443638_10176"/>
<feature type="transmembrane region" description="Helical" evidence="1">
    <location>
        <begin position="155"/>
        <end position="175"/>
    </location>
</feature>
<organism evidence="2 3">
    <name type="scientific">Clostridium fallax</name>
    <dbReference type="NCBI Taxonomy" id="1533"/>
    <lineage>
        <taxon>Bacteria</taxon>
        <taxon>Bacillati</taxon>
        <taxon>Bacillota</taxon>
        <taxon>Clostridia</taxon>
        <taxon>Eubacteriales</taxon>
        <taxon>Clostridiaceae</taxon>
        <taxon>Clostridium</taxon>
    </lineage>
</organism>
<reference evidence="2 3" key="1">
    <citation type="submission" date="2016-11" db="EMBL/GenBank/DDBJ databases">
        <authorList>
            <person name="Jaros S."/>
            <person name="Januszkiewicz K."/>
            <person name="Wedrychowicz H."/>
        </authorList>
    </citation>
    <scope>NUCLEOTIDE SEQUENCE [LARGE SCALE GENOMIC DNA]</scope>
    <source>
        <strain evidence="2 3">DSM 2631</strain>
    </source>
</reference>
<sequence>MKNLVISEFYRMIHSKKYKILLLIAYIVFILNGFYIRIFNLGFYDPLTTIELNSLNGAPFILREFHLFLFFIFCPIVFSDIFNHEDVSGSYRLIMLRPYKKIDFIISRIITSIIFTGLFVFSIAILGILFGYLFLDKTSSTVFFDGNNYNLVGAFLYNLKFYGVEFIILLSLLGISSIVGILSPNSVIAYLGSLSLCVGLVYLSQIFRFMAFSSQFIFDVLNNKNTTLIISCTLIAVITLIASVIIFKRKDYLY</sequence>
<evidence type="ECO:0000313" key="3">
    <source>
        <dbReference type="Proteomes" id="UP000184035"/>
    </source>
</evidence>
<name>A0A1M4SL60_9CLOT</name>
<feature type="transmembrane region" description="Helical" evidence="1">
    <location>
        <begin position="60"/>
        <end position="83"/>
    </location>
</feature>
<dbReference type="OrthoDB" id="2943698at2"/>
<dbReference type="RefSeq" id="WP_072892242.1">
    <property type="nucleotide sequence ID" value="NZ_FQVM01000001.1"/>
</dbReference>
<proteinExistence type="predicted"/>
<dbReference type="Proteomes" id="UP000184035">
    <property type="component" value="Unassembled WGS sequence"/>
</dbReference>
<evidence type="ECO:0000313" key="2">
    <source>
        <dbReference type="EMBL" id="SHE32983.1"/>
    </source>
</evidence>
<dbReference type="AlphaFoldDB" id="A0A1M4SL60"/>
<feature type="transmembrane region" description="Helical" evidence="1">
    <location>
        <begin position="104"/>
        <end position="135"/>
    </location>
</feature>
<feature type="transmembrane region" description="Helical" evidence="1">
    <location>
        <begin position="187"/>
        <end position="207"/>
    </location>
</feature>
<keyword evidence="1" id="KW-0472">Membrane</keyword>
<dbReference type="PANTHER" id="PTHR37305:SF1">
    <property type="entry name" value="MEMBRANE PROTEIN"/>
    <property type="match status" value="1"/>
</dbReference>
<dbReference type="PANTHER" id="PTHR37305">
    <property type="entry name" value="INTEGRAL MEMBRANE PROTEIN-RELATED"/>
    <property type="match status" value="1"/>
</dbReference>
<keyword evidence="3" id="KW-1185">Reference proteome</keyword>
<evidence type="ECO:0008006" key="4">
    <source>
        <dbReference type="Google" id="ProtNLM"/>
    </source>
</evidence>
<evidence type="ECO:0000256" key="1">
    <source>
        <dbReference type="SAM" id="Phobius"/>
    </source>
</evidence>
<accession>A0A1M4SL60</accession>
<keyword evidence="1" id="KW-1133">Transmembrane helix</keyword>
<dbReference type="EMBL" id="FQVM01000001">
    <property type="protein sequence ID" value="SHE32983.1"/>
    <property type="molecule type" value="Genomic_DNA"/>
</dbReference>